<feature type="transmembrane region" description="Helical" evidence="5">
    <location>
        <begin position="541"/>
        <end position="562"/>
    </location>
</feature>
<dbReference type="AlphaFoldDB" id="A0ABD3NTX4"/>
<proteinExistence type="predicted"/>
<feature type="transmembrane region" description="Helical" evidence="5">
    <location>
        <begin position="612"/>
        <end position="637"/>
    </location>
</feature>
<accession>A0ABD3NTX4</accession>
<feature type="transmembrane region" description="Helical" evidence="5">
    <location>
        <begin position="662"/>
        <end position="682"/>
    </location>
</feature>
<dbReference type="Gene3D" id="3.50.30.30">
    <property type="match status" value="1"/>
</dbReference>
<evidence type="ECO:0008006" key="8">
    <source>
        <dbReference type="Google" id="ProtNLM"/>
    </source>
</evidence>
<dbReference type="Gene3D" id="1.20.1070.10">
    <property type="entry name" value="Rhodopsin 7-helix transmembrane proteins"/>
    <property type="match status" value="1"/>
</dbReference>
<comment type="subcellular location">
    <subcellularLocation>
        <location evidence="1">Membrane</location>
        <topology evidence="1">Multi-pass membrane protein</topology>
    </subcellularLocation>
</comment>
<dbReference type="PANTHER" id="PTHR23112">
    <property type="entry name" value="G PROTEIN-COUPLED RECEPTOR 157-RELATED"/>
    <property type="match status" value="1"/>
</dbReference>
<dbReference type="GO" id="GO:0016020">
    <property type="term" value="C:membrane"/>
    <property type="evidence" value="ECO:0007669"/>
    <property type="project" value="UniProtKB-SubCell"/>
</dbReference>
<evidence type="ECO:0000256" key="4">
    <source>
        <dbReference type="ARBA" id="ARBA00023136"/>
    </source>
</evidence>
<evidence type="ECO:0000256" key="2">
    <source>
        <dbReference type="ARBA" id="ARBA00022692"/>
    </source>
</evidence>
<dbReference type="GO" id="GO:0007165">
    <property type="term" value="P:signal transduction"/>
    <property type="evidence" value="ECO:0007669"/>
    <property type="project" value="UniProtKB-ARBA"/>
</dbReference>
<sequence length="826" mass="91534">MWTATASNNSKAIDFSTVWQKCAVQNGTDSWMICPNGMLCPFLRDDELTGFWALGCMRCPGVSNNNTTFGDDCPSAVHNLGQMFIDADIIPEYNEEDLLNMCIRACAAGREGEPCSQNQPCTPGSSFCDYSLSDSGSCQECPLDVDECYQEGFVSTELGKKECVKCSLECVSLSASQVASNGKEIPSNAIDAITSSMLEFNVTGSLKDCSGLILDEVDVCEGAAGHICLVEDYTFDTLFWQLTDKAEKSGCLAVIMFADYENFPDNEPCRARHSYDQLDIPFVCISYDEGTLLMKEHIDSESITDVSTNYLGLMCFADFPRWCEHCTEDPLFCYFDPVGGFPRTPEFISSCVESCNAEVSFGRCKFCPNALTGSNLMGGSLDIDAGHAQCSFCPNNDVLYRHRKVPLFGTEISCWQMQAFFQRIKYSEDSVNCKLSQSFNHICGCTGTEYAGANSTAKQAALVWLPRVMAVLSIMGSCFIIYDTTRVRERRSKLLYQLLITLSIFDILGSIAYAFTSLPTPVEDYIYGSKGNDATCIAQGFFIQLGTTACFINSSLSVYYYMTIIHGCSEDALKKKRFAFFVPPILVGLSFAFAGIPWYYDMLIWCNNTGNWWPEIPVIISIVLATAVMGAVCVGVFKTERASRRYSSNANTISIMVVKQSLLFIGAFYIAWVPYLALQFMWASGRAFSSYGFVLFAASSVPLQGFLNCIVYMKPRYLKRWPAIRGNTSSKALWRCTVFSRCFKKGTPMNIDLNQLDEVKESESQLESTAKLTKSPGDIDDVVVLDHDSETFDNQTGGSKLHRSVLNSSMLGEDLRTSQRNSGQKS</sequence>
<feature type="transmembrane region" description="Helical" evidence="5">
    <location>
        <begin position="578"/>
        <end position="600"/>
    </location>
</feature>
<dbReference type="EMBL" id="JABMIG020000392">
    <property type="protein sequence ID" value="KAL3779349.1"/>
    <property type="molecule type" value="Genomic_DNA"/>
</dbReference>
<organism evidence="6 7">
    <name type="scientific">Cyclotella cryptica</name>
    <dbReference type="NCBI Taxonomy" id="29204"/>
    <lineage>
        <taxon>Eukaryota</taxon>
        <taxon>Sar</taxon>
        <taxon>Stramenopiles</taxon>
        <taxon>Ochrophyta</taxon>
        <taxon>Bacillariophyta</taxon>
        <taxon>Coscinodiscophyceae</taxon>
        <taxon>Thalassiosirophycidae</taxon>
        <taxon>Stephanodiscales</taxon>
        <taxon>Stephanodiscaceae</taxon>
        <taxon>Cyclotella</taxon>
    </lineage>
</organism>
<evidence type="ECO:0000256" key="1">
    <source>
        <dbReference type="ARBA" id="ARBA00004141"/>
    </source>
</evidence>
<evidence type="ECO:0000256" key="5">
    <source>
        <dbReference type="SAM" id="Phobius"/>
    </source>
</evidence>
<feature type="transmembrane region" description="Helical" evidence="5">
    <location>
        <begin position="688"/>
        <end position="711"/>
    </location>
</feature>
<dbReference type="PANTHER" id="PTHR23112:SF0">
    <property type="entry name" value="TRANSMEMBRANE PROTEIN 116"/>
    <property type="match status" value="1"/>
</dbReference>
<gene>
    <name evidence="6" type="ORF">HJC23_007479</name>
</gene>
<protein>
    <recommendedName>
        <fullName evidence="8">G-protein coupled receptors family 1 profile domain-containing protein</fullName>
    </recommendedName>
</protein>
<keyword evidence="4 5" id="KW-0472">Membrane</keyword>
<keyword evidence="7" id="KW-1185">Reference proteome</keyword>
<reference evidence="6 7" key="1">
    <citation type="journal article" date="2020" name="G3 (Bethesda)">
        <title>Improved Reference Genome for Cyclotella cryptica CCMP332, a Model for Cell Wall Morphogenesis, Salinity Adaptation, and Lipid Production in Diatoms (Bacillariophyta).</title>
        <authorList>
            <person name="Roberts W.R."/>
            <person name="Downey K.M."/>
            <person name="Ruck E.C."/>
            <person name="Traller J.C."/>
            <person name="Alverson A.J."/>
        </authorList>
    </citation>
    <scope>NUCLEOTIDE SEQUENCE [LARGE SCALE GENOMIC DNA]</scope>
    <source>
        <strain evidence="6 7">CCMP332</strain>
    </source>
</reference>
<comment type="caution">
    <text evidence="6">The sequence shown here is derived from an EMBL/GenBank/DDBJ whole genome shotgun (WGS) entry which is preliminary data.</text>
</comment>
<feature type="transmembrane region" description="Helical" evidence="5">
    <location>
        <begin position="464"/>
        <end position="482"/>
    </location>
</feature>
<name>A0ABD3NTX4_9STRA</name>
<evidence type="ECO:0000256" key="3">
    <source>
        <dbReference type="ARBA" id="ARBA00022989"/>
    </source>
</evidence>
<evidence type="ECO:0000313" key="6">
    <source>
        <dbReference type="EMBL" id="KAL3779349.1"/>
    </source>
</evidence>
<keyword evidence="2 5" id="KW-0812">Transmembrane</keyword>
<feature type="transmembrane region" description="Helical" evidence="5">
    <location>
        <begin position="494"/>
        <end position="515"/>
    </location>
</feature>
<dbReference type="Proteomes" id="UP001516023">
    <property type="component" value="Unassembled WGS sequence"/>
</dbReference>
<keyword evidence="3 5" id="KW-1133">Transmembrane helix</keyword>
<evidence type="ECO:0000313" key="7">
    <source>
        <dbReference type="Proteomes" id="UP001516023"/>
    </source>
</evidence>
<dbReference type="SUPFAM" id="SSF81321">
    <property type="entry name" value="Family A G protein-coupled receptor-like"/>
    <property type="match status" value="1"/>
</dbReference>